<comment type="caution">
    <text evidence="1">The sequence shown here is derived from an EMBL/GenBank/DDBJ whole genome shotgun (WGS) entry which is preliminary data.</text>
</comment>
<organism evidence="1 2">
    <name type="scientific">Trichonephila inaurata madagascariensis</name>
    <dbReference type="NCBI Taxonomy" id="2747483"/>
    <lineage>
        <taxon>Eukaryota</taxon>
        <taxon>Metazoa</taxon>
        <taxon>Ecdysozoa</taxon>
        <taxon>Arthropoda</taxon>
        <taxon>Chelicerata</taxon>
        <taxon>Arachnida</taxon>
        <taxon>Araneae</taxon>
        <taxon>Araneomorphae</taxon>
        <taxon>Entelegynae</taxon>
        <taxon>Araneoidea</taxon>
        <taxon>Nephilidae</taxon>
        <taxon>Trichonephila</taxon>
        <taxon>Trichonephila inaurata</taxon>
    </lineage>
</organism>
<keyword evidence="2" id="KW-1185">Reference proteome</keyword>
<evidence type="ECO:0000313" key="2">
    <source>
        <dbReference type="Proteomes" id="UP000886998"/>
    </source>
</evidence>
<evidence type="ECO:0000313" key="1">
    <source>
        <dbReference type="EMBL" id="GFY40931.1"/>
    </source>
</evidence>
<dbReference type="Proteomes" id="UP000886998">
    <property type="component" value="Unassembled WGS sequence"/>
</dbReference>
<reference evidence="1" key="1">
    <citation type="submission" date="2020-08" db="EMBL/GenBank/DDBJ databases">
        <title>Multicomponent nature underlies the extraordinary mechanical properties of spider dragline silk.</title>
        <authorList>
            <person name="Kono N."/>
            <person name="Nakamura H."/>
            <person name="Mori M."/>
            <person name="Yoshida Y."/>
            <person name="Ohtoshi R."/>
            <person name="Malay A.D."/>
            <person name="Moran D.A.P."/>
            <person name="Tomita M."/>
            <person name="Numata K."/>
            <person name="Arakawa K."/>
        </authorList>
    </citation>
    <scope>NUCLEOTIDE SEQUENCE</scope>
</reference>
<gene>
    <name evidence="1" type="ORF">TNIN_372711</name>
</gene>
<name>A0A8X6WW49_9ARAC</name>
<dbReference type="EMBL" id="BMAV01002208">
    <property type="protein sequence ID" value="GFY40931.1"/>
    <property type="molecule type" value="Genomic_DNA"/>
</dbReference>
<sequence length="134" mass="15098">MIRVQFCASLLLPKIMPNLTTDIRNVDGLPRNSSVLQTHWTPNSRRGTTQAEKYRFSPPSARRQMFAFQHLSSHFGALTCTIALRTGRGCAWDIQTHTQSLYGTKKESKTQVRERPLKLIAEVAYIKVAPVSGL</sequence>
<protein>
    <submittedName>
        <fullName evidence="1">Uncharacterized protein</fullName>
    </submittedName>
</protein>
<proteinExistence type="predicted"/>
<accession>A0A8X6WW49</accession>
<dbReference type="AlphaFoldDB" id="A0A8X6WW49"/>